<dbReference type="InterPro" id="IPR011009">
    <property type="entry name" value="Kinase-like_dom_sf"/>
</dbReference>
<dbReference type="Proteomes" id="UP000019364">
    <property type="component" value="Unassembled WGS sequence"/>
</dbReference>
<dbReference type="GO" id="GO:0004672">
    <property type="term" value="F:protein kinase activity"/>
    <property type="evidence" value="ECO:0007669"/>
    <property type="project" value="InterPro"/>
</dbReference>
<evidence type="ECO:0000313" key="3">
    <source>
        <dbReference type="Proteomes" id="UP000019364"/>
    </source>
</evidence>
<reference evidence="2 3" key="1">
    <citation type="journal article" date="2014" name="Genome Announc.">
        <title>Draft Genome Sequence of Paenibacillus pini JCM 16418T, Isolated from the Rhizosphere of Pine Tree.</title>
        <authorList>
            <person name="Yuki M."/>
            <person name="Oshima K."/>
            <person name="Suda W."/>
            <person name="Oshida Y."/>
            <person name="Kitamura K."/>
            <person name="Iida Y."/>
            <person name="Hattori M."/>
            <person name="Ohkuma M."/>
        </authorList>
    </citation>
    <scope>NUCLEOTIDE SEQUENCE [LARGE SCALE GENOMIC DNA]</scope>
    <source>
        <strain evidence="2 3">JCM 16418</strain>
    </source>
</reference>
<dbReference type="STRING" id="1236976.JCM16418_2995"/>
<dbReference type="InterPro" id="IPR000719">
    <property type="entry name" value="Prot_kinase_dom"/>
</dbReference>
<comment type="caution">
    <text evidence="2">The sequence shown here is derived from an EMBL/GenBank/DDBJ whole genome shotgun (WGS) entry which is preliminary data.</text>
</comment>
<dbReference type="OrthoDB" id="334783at2"/>
<evidence type="ECO:0000313" key="2">
    <source>
        <dbReference type="EMBL" id="GAF08885.1"/>
    </source>
</evidence>
<protein>
    <submittedName>
        <fullName evidence="2">Pkinase</fullName>
    </submittedName>
</protein>
<evidence type="ECO:0000259" key="1">
    <source>
        <dbReference type="PROSITE" id="PS50011"/>
    </source>
</evidence>
<keyword evidence="3" id="KW-1185">Reference proteome</keyword>
<sequence>MSQNPHSFVIDDVHFQLQEACNFDWLHKIGRVFTVFDEQDSGNICFGIGKDGKKYFVKFAGAKPMDFAGNPQDAIHRLIEAIPLYETLEHPNLIQLISHFSVEHGYAAIFDWFDGECLHSHWKFAGHDKYNHPDSPFYRYRNLTIEKRLASLNTIFSFHEYIESKGYVAVDFYDGSILYNFENDTTKICDIDFYRKRTTTNDVGEDFWGSKRLKSPEEFILGAPIDEKTNVFNMGAIAFVLLGGELDRSYAIWEAGQELYEVALRAVHPDRELRFRNVAEFKKAWDYAQKA</sequence>
<dbReference type="AlphaFoldDB" id="W7YD90"/>
<gene>
    <name evidence="2" type="ORF">JCM16418_2995</name>
</gene>
<keyword evidence="2" id="KW-0808">Transferase</keyword>
<keyword evidence="2" id="KW-0418">Kinase</keyword>
<name>W7YD90_9BACL</name>
<dbReference type="EMBL" id="BAVZ01000008">
    <property type="protein sequence ID" value="GAF08885.1"/>
    <property type="molecule type" value="Genomic_DNA"/>
</dbReference>
<organism evidence="2 3">
    <name type="scientific">Paenibacillus pini JCM 16418</name>
    <dbReference type="NCBI Taxonomy" id="1236976"/>
    <lineage>
        <taxon>Bacteria</taxon>
        <taxon>Bacillati</taxon>
        <taxon>Bacillota</taxon>
        <taxon>Bacilli</taxon>
        <taxon>Bacillales</taxon>
        <taxon>Paenibacillaceae</taxon>
        <taxon>Paenibacillus</taxon>
    </lineage>
</organism>
<dbReference type="Gene3D" id="1.10.510.10">
    <property type="entry name" value="Transferase(Phosphotransferase) domain 1"/>
    <property type="match status" value="1"/>
</dbReference>
<accession>W7YD90</accession>
<feature type="domain" description="Protein kinase" evidence="1">
    <location>
        <begin position="30"/>
        <end position="291"/>
    </location>
</feature>
<proteinExistence type="predicted"/>
<dbReference type="PROSITE" id="PS50011">
    <property type="entry name" value="PROTEIN_KINASE_DOM"/>
    <property type="match status" value="1"/>
</dbReference>
<dbReference type="GO" id="GO:0005524">
    <property type="term" value="F:ATP binding"/>
    <property type="evidence" value="ECO:0007669"/>
    <property type="project" value="InterPro"/>
</dbReference>
<dbReference type="eggNOG" id="COG0515">
    <property type="taxonomic scope" value="Bacteria"/>
</dbReference>
<dbReference type="RefSeq" id="WP_036649701.1">
    <property type="nucleotide sequence ID" value="NZ_BAVZ01000008.1"/>
</dbReference>
<dbReference type="SUPFAM" id="SSF56112">
    <property type="entry name" value="Protein kinase-like (PK-like)"/>
    <property type="match status" value="1"/>
</dbReference>